<dbReference type="InterPro" id="IPR019402">
    <property type="entry name" value="CWH43_N"/>
</dbReference>
<dbReference type="InterPro" id="IPR057315">
    <property type="entry name" value="Exo_endo_phos_PGAP2IP_C"/>
</dbReference>
<gene>
    <name evidence="5" type="ORF">EW145_g7066</name>
</gene>
<keyword evidence="1" id="KW-1133">Transmembrane helix</keyword>
<reference evidence="5 6" key="1">
    <citation type="submission" date="2019-02" db="EMBL/GenBank/DDBJ databases">
        <title>Genome sequencing of the rare red list fungi Phellinidium pouzarii.</title>
        <authorList>
            <person name="Buettner E."/>
            <person name="Kellner H."/>
        </authorList>
    </citation>
    <scope>NUCLEOTIDE SEQUENCE [LARGE SCALE GENOMIC DNA]</scope>
    <source>
        <strain evidence="5 6">DSM 108285</strain>
    </source>
</reference>
<dbReference type="GO" id="GO:0016020">
    <property type="term" value="C:membrane"/>
    <property type="evidence" value="ECO:0007669"/>
    <property type="project" value="GOC"/>
</dbReference>
<feature type="transmembrane region" description="Helical" evidence="1">
    <location>
        <begin position="105"/>
        <end position="126"/>
    </location>
</feature>
<dbReference type="PANTHER" id="PTHR14859:SF1">
    <property type="entry name" value="PGAP2-INTERACTING PROTEIN"/>
    <property type="match status" value="1"/>
</dbReference>
<evidence type="ECO:0000313" key="5">
    <source>
        <dbReference type="EMBL" id="THH00526.1"/>
    </source>
</evidence>
<dbReference type="Pfam" id="PF10277">
    <property type="entry name" value="Frag1"/>
    <property type="match status" value="2"/>
</dbReference>
<evidence type="ECO:0000256" key="1">
    <source>
        <dbReference type="SAM" id="Phobius"/>
    </source>
</evidence>
<feature type="domain" description="CWH43-like N-terminal" evidence="2">
    <location>
        <begin position="145"/>
        <end position="203"/>
    </location>
</feature>
<keyword evidence="1" id="KW-0812">Transmembrane</keyword>
<evidence type="ECO:0000259" key="2">
    <source>
        <dbReference type="Pfam" id="PF10277"/>
    </source>
</evidence>
<dbReference type="Pfam" id="PF23226">
    <property type="entry name" value="Exo_endo_phos_PGAP2IP"/>
    <property type="match status" value="2"/>
</dbReference>
<protein>
    <submittedName>
        <fullName evidence="5">Uncharacterized protein</fullName>
    </submittedName>
</protein>
<feature type="transmembrane region" description="Helical" evidence="1">
    <location>
        <begin position="20"/>
        <end position="43"/>
    </location>
</feature>
<evidence type="ECO:0000259" key="4">
    <source>
        <dbReference type="Pfam" id="PF23226"/>
    </source>
</evidence>
<accession>A0A4S4KPL7</accession>
<feature type="transmembrane region" description="Helical" evidence="1">
    <location>
        <begin position="365"/>
        <end position="384"/>
    </location>
</feature>
<organism evidence="5 6">
    <name type="scientific">Phellinidium pouzarii</name>
    <dbReference type="NCBI Taxonomy" id="167371"/>
    <lineage>
        <taxon>Eukaryota</taxon>
        <taxon>Fungi</taxon>
        <taxon>Dikarya</taxon>
        <taxon>Basidiomycota</taxon>
        <taxon>Agaricomycotina</taxon>
        <taxon>Agaricomycetes</taxon>
        <taxon>Hymenochaetales</taxon>
        <taxon>Hymenochaetaceae</taxon>
        <taxon>Phellinidium</taxon>
    </lineage>
</organism>
<dbReference type="PANTHER" id="PTHR14859">
    <property type="entry name" value="CALCOFLUOR WHITE HYPERSENSITIVE PROTEIN PRECURSOR"/>
    <property type="match status" value="1"/>
</dbReference>
<feature type="transmembrane region" description="Helical" evidence="1">
    <location>
        <begin position="420"/>
        <end position="439"/>
    </location>
</feature>
<proteinExistence type="predicted"/>
<feature type="domain" description="PGAP2IP C-terminal nuclease-like" evidence="4">
    <location>
        <begin position="623"/>
        <end position="737"/>
    </location>
</feature>
<keyword evidence="1" id="KW-0472">Membrane</keyword>
<dbReference type="InterPro" id="IPR053912">
    <property type="entry name" value="PGAP2IP_TM_1nd"/>
</dbReference>
<evidence type="ECO:0000259" key="3">
    <source>
        <dbReference type="Pfam" id="PF23022"/>
    </source>
</evidence>
<evidence type="ECO:0000313" key="6">
    <source>
        <dbReference type="Proteomes" id="UP000308199"/>
    </source>
</evidence>
<name>A0A4S4KPL7_9AGAM</name>
<keyword evidence="6" id="KW-1185">Reference proteome</keyword>
<dbReference type="Proteomes" id="UP000308199">
    <property type="component" value="Unassembled WGS sequence"/>
</dbReference>
<feature type="domain" description="PGAP2IP C-terminal nuclease-like" evidence="4">
    <location>
        <begin position="490"/>
        <end position="573"/>
    </location>
</feature>
<feature type="transmembrane region" description="Helical" evidence="1">
    <location>
        <begin position="284"/>
        <end position="304"/>
    </location>
</feature>
<feature type="transmembrane region" description="Helical" evidence="1">
    <location>
        <begin position="451"/>
        <end position="474"/>
    </location>
</feature>
<dbReference type="SUPFAM" id="SSF56219">
    <property type="entry name" value="DNase I-like"/>
    <property type="match status" value="1"/>
</dbReference>
<dbReference type="OrthoDB" id="68581at2759"/>
<dbReference type="GO" id="GO:0005783">
    <property type="term" value="C:endoplasmic reticulum"/>
    <property type="evidence" value="ECO:0007669"/>
    <property type="project" value="TreeGrafter"/>
</dbReference>
<dbReference type="GO" id="GO:0031505">
    <property type="term" value="P:fungal-type cell wall organization"/>
    <property type="evidence" value="ECO:0007669"/>
    <property type="project" value="TreeGrafter"/>
</dbReference>
<feature type="transmembrane region" description="Helical" evidence="1">
    <location>
        <begin position="146"/>
        <end position="166"/>
    </location>
</feature>
<dbReference type="GO" id="GO:0006506">
    <property type="term" value="P:GPI anchor biosynthetic process"/>
    <property type="evidence" value="ECO:0007669"/>
    <property type="project" value="TreeGrafter"/>
</dbReference>
<feature type="transmembrane region" description="Helical" evidence="1">
    <location>
        <begin position="310"/>
        <end position="331"/>
    </location>
</feature>
<dbReference type="InterPro" id="IPR036691">
    <property type="entry name" value="Endo/exonu/phosph_ase_sf"/>
</dbReference>
<dbReference type="InterPro" id="IPR051916">
    <property type="entry name" value="GPI-anchor_lipid_remodeler"/>
</dbReference>
<dbReference type="AlphaFoldDB" id="A0A4S4KPL7"/>
<feature type="domain" description="CWH43-like N-terminal" evidence="2">
    <location>
        <begin position="19"/>
        <end position="143"/>
    </location>
</feature>
<dbReference type="EMBL" id="SGPK01000630">
    <property type="protein sequence ID" value="THH00526.1"/>
    <property type="molecule type" value="Genomic_DNA"/>
</dbReference>
<feature type="domain" description="PGAP2IP first transmembrane" evidence="3">
    <location>
        <begin position="288"/>
        <end position="393"/>
    </location>
</feature>
<dbReference type="Pfam" id="PF23022">
    <property type="entry name" value="6TM_1st_PGAP2IP"/>
    <property type="match status" value="1"/>
</dbReference>
<sequence length="788" mass="89170">MAPSRKVQRAPFVLQASNLARAHTILGLTSFLTALVIGCTLHFKKIVKNGVAGYPQEWFPSVSATIGDWYPERSVFQILIALTSGPRFALVFLQYYVQRSTSSSLPFVVFSTGLMRTLSCGGWVYITSNDDHDAHDVFMILYIRRRRIALASSFFLSIIPMMYFFIQHKVYRIPGAYTHYAFFEWTLIFIDVLYDSVSELDFTEANLQVIISETINTINSPIQQQTAVKSGIEKAHIPNDVKRTAVKPSIDNVIIHQKSIVTRYMVTAEFLQAHRSYASFMADLYLGYLFWSIYTSLIPTLFYFSVWELGIAGAELALLAILSPGLLGIMFFRDWASLRSGRIMLHASSILGLVAYKFPKPTQRLMLVALANVLLCIEVVADWSGINGSSTYYQSIVHSGSFFGAASSFVLYSYKNWFGYAGGLGIAVFLMSIIPQIIVNTANKVYIGRTYFTAFFVTILLYLADVWTVAYAFVPGGQYLRERSDMPGPRIIRAGIWTVHFGIDNEGRDSQRAMSTLIKDMELDIVGLLETDLHRPVYGNRDLTRVMAEDIGYYVDLGPGPNQHTWGAVLLSKVEALLYCVSSKLSSNSVSYYQFDSPPSAIPSWRTRPSYLGVPGCEDPPNEGTEEDPLDRELQSIELARIMSSSYPTPVIFLGYVVTKPHAPRPSPYKIIAEDGQLHDIDESDGDRWCEYIFYRGLYRTSYLRMSRGKVTDTELQLGQFVLPRFGYNVTDDSKNARYLRVHKETMEKQHWFPMEYYGNDRDGGKNGHFYHVFGTPLYYNIPDDAVL</sequence>
<comment type="caution">
    <text evidence="5">The sequence shown here is derived from an EMBL/GenBank/DDBJ whole genome shotgun (WGS) entry which is preliminary data.</text>
</comment>
<feature type="transmembrane region" description="Helical" evidence="1">
    <location>
        <begin position="75"/>
        <end position="93"/>
    </location>
</feature>